<dbReference type="GO" id="GO:0005634">
    <property type="term" value="C:nucleus"/>
    <property type="evidence" value="ECO:0007669"/>
    <property type="project" value="UniProtKB-SubCell"/>
</dbReference>
<protein>
    <recommendedName>
        <fullName evidence="3">[histone H4]-lysine(20) N-methyltransferase</fullName>
        <ecNumber evidence="3">2.1.1.361</ecNumber>
    </recommendedName>
</protein>
<dbReference type="InterPro" id="IPR051760">
    <property type="entry name" value="KMT5A"/>
</dbReference>
<evidence type="ECO:0000256" key="8">
    <source>
        <dbReference type="ARBA" id="ARBA00022853"/>
    </source>
</evidence>
<dbReference type="InterPro" id="IPR001214">
    <property type="entry name" value="SET_dom"/>
</dbReference>
<gene>
    <name evidence="16" type="primary">kmt5ab</name>
</gene>
<dbReference type="Ensembl" id="ENSSLUT00000020035.1">
    <property type="protein sequence ID" value="ENSSLUP00000019413.1"/>
    <property type="gene ID" value="ENSSLUG00000008984.1"/>
</dbReference>
<keyword evidence="11" id="KW-0539">Nucleus</keyword>
<keyword evidence="9" id="KW-0805">Transcription regulation</keyword>
<feature type="domain" description="SET" evidence="15">
    <location>
        <begin position="184"/>
        <end position="305"/>
    </location>
</feature>
<dbReference type="GeneID" id="116056808"/>
<evidence type="ECO:0000256" key="6">
    <source>
        <dbReference type="ARBA" id="ARBA00022679"/>
    </source>
</evidence>
<feature type="compositionally biased region" description="Basic residues" evidence="14">
    <location>
        <begin position="146"/>
        <end position="156"/>
    </location>
</feature>
<dbReference type="Proteomes" id="UP000694568">
    <property type="component" value="Unplaced"/>
</dbReference>
<evidence type="ECO:0000256" key="7">
    <source>
        <dbReference type="ARBA" id="ARBA00022691"/>
    </source>
</evidence>
<dbReference type="AlphaFoldDB" id="A0A8D0CXZ6"/>
<keyword evidence="6" id="KW-0808">Transferase</keyword>
<reference evidence="16" key="1">
    <citation type="submission" date="2025-08" db="UniProtKB">
        <authorList>
            <consortium name="Ensembl"/>
        </authorList>
    </citation>
    <scope>IDENTIFICATION</scope>
</reference>
<dbReference type="Gene3D" id="2.170.270.10">
    <property type="entry name" value="SET domain"/>
    <property type="match status" value="1"/>
</dbReference>
<dbReference type="GO" id="GO:0140944">
    <property type="term" value="F:histone H4K20 monomethyltransferase activity"/>
    <property type="evidence" value="ECO:0007669"/>
    <property type="project" value="UniProtKB-EC"/>
</dbReference>
<dbReference type="GO" id="GO:0043516">
    <property type="term" value="P:regulation of DNA damage response, signal transduction by p53 class mediator"/>
    <property type="evidence" value="ECO:0007669"/>
    <property type="project" value="TreeGrafter"/>
</dbReference>
<keyword evidence="7" id="KW-0949">S-adenosyl-L-methionine</keyword>
<proteinExistence type="predicted"/>
<keyword evidence="17" id="KW-1185">Reference proteome</keyword>
<dbReference type="SMART" id="SM00317">
    <property type="entry name" value="SET"/>
    <property type="match status" value="1"/>
</dbReference>
<feature type="compositionally biased region" description="Polar residues" evidence="14">
    <location>
        <begin position="43"/>
        <end position="53"/>
    </location>
</feature>
<dbReference type="GO" id="GO:0005700">
    <property type="term" value="C:polytene chromosome"/>
    <property type="evidence" value="ECO:0007669"/>
    <property type="project" value="TreeGrafter"/>
</dbReference>
<dbReference type="PROSITE" id="PS51571">
    <property type="entry name" value="SAM_MT43_PR_SET"/>
    <property type="match status" value="1"/>
</dbReference>
<evidence type="ECO:0000256" key="1">
    <source>
        <dbReference type="ARBA" id="ARBA00004123"/>
    </source>
</evidence>
<evidence type="ECO:0000313" key="16">
    <source>
        <dbReference type="Ensembl" id="ENSSLUP00000019413.1"/>
    </source>
</evidence>
<dbReference type="GeneTree" id="ENSGT00940000163293"/>
<name>A0A8D0CXZ6_SANLU</name>
<comment type="catalytic activity">
    <reaction evidence="13">
        <text>L-lysyl-[protein] + S-adenosyl-L-methionine = N(6)-methyl-L-lysyl-[protein] + S-adenosyl-L-homocysteine + H(+)</text>
        <dbReference type="Rhea" id="RHEA:51736"/>
        <dbReference type="Rhea" id="RHEA-COMP:9752"/>
        <dbReference type="Rhea" id="RHEA-COMP:13053"/>
        <dbReference type="ChEBI" id="CHEBI:15378"/>
        <dbReference type="ChEBI" id="CHEBI:29969"/>
        <dbReference type="ChEBI" id="CHEBI:57856"/>
        <dbReference type="ChEBI" id="CHEBI:59789"/>
        <dbReference type="ChEBI" id="CHEBI:61929"/>
    </reaction>
</comment>
<dbReference type="PANTHER" id="PTHR46167:SF1">
    <property type="entry name" value="N-LYSINE METHYLTRANSFERASE KMT5A"/>
    <property type="match status" value="1"/>
</dbReference>
<organism evidence="16 17">
    <name type="scientific">Sander lucioperca</name>
    <name type="common">Pike-perch</name>
    <name type="synonym">Perca lucioperca</name>
    <dbReference type="NCBI Taxonomy" id="283035"/>
    <lineage>
        <taxon>Eukaryota</taxon>
        <taxon>Metazoa</taxon>
        <taxon>Chordata</taxon>
        <taxon>Craniata</taxon>
        <taxon>Vertebrata</taxon>
        <taxon>Euteleostomi</taxon>
        <taxon>Actinopterygii</taxon>
        <taxon>Neopterygii</taxon>
        <taxon>Teleostei</taxon>
        <taxon>Neoteleostei</taxon>
        <taxon>Acanthomorphata</taxon>
        <taxon>Eupercaria</taxon>
        <taxon>Perciformes</taxon>
        <taxon>Percoidei</taxon>
        <taxon>Percidae</taxon>
        <taxon>Luciopercinae</taxon>
        <taxon>Sander</taxon>
    </lineage>
</organism>
<dbReference type="PROSITE" id="PS50280">
    <property type="entry name" value="SET"/>
    <property type="match status" value="1"/>
</dbReference>
<dbReference type="PANTHER" id="PTHR46167">
    <property type="entry name" value="N-LYSINE METHYLTRANSFERASE KMT5A"/>
    <property type="match status" value="1"/>
</dbReference>
<comment type="subcellular location">
    <subcellularLocation>
        <location evidence="2">Chromosome</location>
    </subcellularLocation>
    <subcellularLocation>
        <location evidence="1">Nucleus</location>
    </subcellularLocation>
</comment>
<evidence type="ECO:0000256" key="11">
    <source>
        <dbReference type="ARBA" id="ARBA00023242"/>
    </source>
</evidence>
<accession>A0A8D0CXZ6</accession>
<dbReference type="InterPro" id="IPR046341">
    <property type="entry name" value="SET_dom_sf"/>
</dbReference>
<keyword evidence="4" id="KW-0158">Chromosome</keyword>
<dbReference type="GO" id="GO:0032259">
    <property type="term" value="P:methylation"/>
    <property type="evidence" value="ECO:0007669"/>
    <property type="project" value="UniProtKB-KW"/>
</dbReference>
<keyword evidence="10" id="KW-0804">Transcription</keyword>
<evidence type="ECO:0000256" key="12">
    <source>
        <dbReference type="ARBA" id="ARBA00047784"/>
    </source>
</evidence>
<dbReference type="CDD" id="cd10528">
    <property type="entry name" value="SET_SETD8"/>
    <property type="match status" value="1"/>
</dbReference>
<dbReference type="InterPro" id="IPR047266">
    <property type="entry name" value="KMT5A-like_SET"/>
</dbReference>
<comment type="catalytic activity">
    <reaction evidence="12">
        <text>L-lysyl(20)-[histone H4] + S-adenosyl-L-methionine = N(6)-methyl-L-lysyl(20)-[histone H4] + S-adenosyl-L-homocysteine + H(+)</text>
        <dbReference type="Rhea" id="RHEA:60344"/>
        <dbReference type="Rhea" id="RHEA-COMP:15554"/>
        <dbReference type="Rhea" id="RHEA-COMP:15555"/>
        <dbReference type="ChEBI" id="CHEBI:15378"/>
        <dbReference type="ChEBI" id="CHEBI:29969"/>
        <dbReference type="ChEBI" id="CHEBI:57856"/>
        <dbReference type="ChEBI" id="CHEBI:59789"/>
        <dbReference type="ChEBI" id="CHEBI:61929"/>
        <dbReference type="EC" id="2.1.1.361"/>
    </reaction>
</comment>
<evidence type="ECO:0000256" key="2">
    <source>
        <dbReference type="ARBA" id="ARBA00004286"/>
    </source>
</evidence>
<dbReference type="InterPro" id="IPR016858">
    <property type="entry name" value="KMT5A-like"/>
</dbReference>
<evidence type="ECO:0000313" key="17">
    <source>
        <dbReference type="Proteomes" id="UP000694568"/>
    </source>
</evidence>
<evidence type="ECO:0000256" key="9">
    <source>
        <dbReference type="ARBA" id="ARBA00023015"/>
    </source>
</evidence>
<keyword evidence="8" id="KW-0156">Chromatin regulator</keyword>
<dbReference type="SUPFAM" id="SSF82199">
    <property type="entry name" value="SET domain"/>
    <property type="match status" value="1"/>
</dbReference>
<feature type="compositionally biased region" description="Basic and acidic residues" evidence="14">
    <location>
        <begin position="157"/>
        <end position="168"/>
    </location>
</feature>
<feature type="compositionally biased region" description="Basic and acidic residues" evidence="14">
    <location>
        <begin position="83"/>
        <end position="128"/>
    </location>
</feature>
<evidence type="ECO:0000256" key="13">
    <source>
        <dbReference type="ARBA" id="ARBA00048985"/>
    </source>
</evidence>
<evidence type="ECO:0000256" key="4">
    <source>
        <dbReference type="ARBA" id="ARBA00022454"/>
    </source>
</evidence>
<dbReference type="RefSeq" id="XP_031165021.1">
    <property type="nucleotide sequence ID" value="XM_031309161.2"/>
</dbReference>
<evidence type="ECO:0000256" key="5">
    <source>
        <dbReference type="ARBA" id="ARBA00022603"/>
    </source>
</evidence>
<evidence type="ECO:0000259" key="15">
    <source>
        <dbReference type="PROSITE" id="PS50280"/>
    </source>
</evidence>
<reference evidence="16" key="2">
    <citation type="submission" date="2025-09" db="UniProtKB">
        <authorList>
            <consortium name="Ensembl"/>
        </authorList>
    </citation>
    <scope>IDENTIFICATION</scope>
</reference>
<dbReference type="EC" id="2.1.1.361" evidence="3"/>
<evidence type="ECO:0000256" key="14">
    <source>
        <dbReference type="SAM" id="MobiDB-lite"/>
    </source>
</evidence>
<sequence>MAKGKKSVLRTDKKPEDTVQHKVNSRKETKENNPATNKDCVGTVQSFFQSLRSPTKPRSPLSDNSSMLIQEGNESDATNPDTSKFKKDLPNEIKSESCESKEQKPEMACHSHGIREQGSDQLEQKESTTHTNGRSAADVKVSASKPRSRTGRKLGAKKTEDKTSQNRKVTDYYPIRRSNRKTKAELKIKHIEGKGRGIFAVKSFKKGEFVVEYHGDLLELAEAKIRETQYAQDPKKGCYMYYFQYQSKTYCVDATEETSRLGRLINHSKTGNCQTRLHPIDGTPHLILVASRDIEAEEELLYDYGDRSKASVLAHPWLKY</sequence>
<keyword evidence="5" id="KW-0489">Methyltransferase</keyword>
<evidence type="ECO:0000256" key="10">
    <source>
        <dbReference type="ARBA" id="ARBA00023163"/>
    </source>
</evidence>
<dbReference type="Pfam" id="PF00856">
    <property type="entry name" value="SET"/>
    <property type="match status" value="1"/>
</dbReference>
<evidence type="ECO:0000256" key="3">
    <source>
        <dbReference type="ARBA" id="ARBA00012187"/>
    </source>
</evidence>
<feature type="region of interest" description="Disordered" evidence="14">
    <location>
        <begin position="1"/>
        <end position="168"/>
    </location>
</feature>
<dbReference type="GO" id="GO:0006357">
    <property type="term" value="P:regulation of transcription by RNA polymerase II"/>
    <property type="evidence" value="ECO:0007669"/>
    <property type="project" value="TreeGrafter"/>
</dbReference>
<feature type="compositionally biased region" description="Basic and acidic residues" evidence="14">
    <location>
        <begin position="9"/>
        <end position="31"/>
    </location>
</feature>